<dbReference type="EC" id="6.1.1.20" evidence="5"/>
<dbReference type="GO" id="GO:0004826">
    <property type="term" value="F:phenylalanine-tRNA ligase activity"/>
    <property type="evidence" value="ECO:0007669"/>
    <property type="project" value="UniProtKB-EC"/>
</dbReference>
<dbReference type="PANTHER" id="PTHR35790">
    <property type="entry name" value="HTH-TYPE TRANSCRIPTIONAL REGULATOR PCHR"/>
    <property type="match status" value="1"/>
</dbReference>
<evidence type="ECO:0000256" key="3">
    <source>
        <dbReference type="ARBA" id="ARBA00023163"/>
    </source>
</evidence>
<reference evidence="5 6" key="1">
    <citation type="submission" date="2015-09" db="EMBL/GenBank/DDBJ databases">
        <title>Genome sequence of Oxobacter pfennigii DSM 3222.</title>
        <authorList>
            <person name="Poehlein A."/>
            <person name="Bengelsdorf F.R."/>
            <person name="Schiel-Bengelsdorf B."/>
            <person name="Duerre P."/>
            <person name="Daniel R."/>
        </authorList>
    </citation>
    <scope>NUCLEOTIDE SEQUENCE [LARGE SCALE GENOMIC DNA]</scope>
    <source>
        <strain evidence="5 6">DSM 3222</strain>
    </source>
</reference>
<keyword evidence="2" id="KW-0238">DNA-binding</keyword>
<evidence type="ECO:0000256" key="1">
    <source>
        <dbReference type="ARBA" id="ARBA00023015"/>
    </source>
</evidence>
<dbReference type="STRING" id="36849.OXPF_31850"/>
<dbReference type="RefSeq" id="WP_054876186.1">
    <property type="nucleotide sequence ID" value="NZ_LKET01000041.1"/>
</dbReference>
<proteinExistence type="predicted"/>
<comment type="caution">
    <text evidence="5">The sequence shown here is derived from an EMBL/GenBank/DDBJ whole genome shotgun (WGS) entry which is preliminary data.</text>
</comment>
<name>A0A0P8WLA3_9CLOT</name>
<dbReference type="SUPFAM" id="SSF46785">
    <property type="entry name" value="Winged helix' DNA-binding domain"/>
    <property type="match status" value="1"/>
</dbReference>
<dbReference type="PROSITE" id="PS50995">
    <property type="entry name" value="HTH_MARR_2"/>
    <property type="match status" value="1"/>
</dbReference>
<accession>A0A0P8WLA3</accession>
<dbReference type="InterPro" id="IPR000835">
    <property type="entry name" value="HTH_MarR-typ"/>
</dbReference>
<organism evidence="5 6">
    <name type="scientific">Oxobacter pfennigii</name>
    <dbReference type="NCBI Taxonomy" id="36849"/>
    <lineage>
        <taxon>Bacteria</taxon>
        <taxon>Bacillati</taxon>
        <taxon>Bacillota</taxon>
        <taxon>Clostridia</taxon>
        <taxon>Eubacteriales</taxon>
        <taxon>Clostridiaceae</taxon>
        <taxon>Oxobacter</taxon>
    </lineage>
</organism>
<dbReference type="Proteomes" id="UP000050326">
    <property type="component" value="Unassembled WGS sequence"/>
</dbReference>
<dbReference type="Pfam" id="PF01047">
    <property type="entry name" value="MarR"/>
    <property type="match status" value="1"/>
</dbReference>
<dbReference type="InterPro" id="IPR011991">
    <property type="entry name" value="ArsR-like_HTH"/>
</dbReference>
<dbReference type="GO" id="GO:0003700">
    <property type="term" value="F:DNA-binding transcription factor activity"/>
    <property type="evidence" value="ECO:0007669"/>
    <property type="project" value="InterPro"/>
</dbReference>
<sequence>MYKKEKLIKKLYQTLNIMSCEAKIARNYGTDHKLTYSDISLLKCIQNNENTKASELSQYLGMTNGAVAQFAKKLEAKGYLEPYRIDGNKKEVYYKLTDSGEAACRGCDEHYKKLMKGIEDYISQLDEDTVKKIGGLFDLIAVNAAVEQHCSIKHTAGKDEPQSDNDSQGEVIRRCEKCQRIY</sequence>
<dbReference type="PANTHER" id="PTHR35790:SF4">
    <property type="entry name" value="HTH-TYPE TRANSCRIPTIONAL REGULATOR PCHR"/>
    <property type="match status" value="1"/>
</dbReference>
<dbReference type="OrthoDB" id="5358347at2"/>
<feature type="domain" description="HTH marR-type" evidence="4">
    <location>
        <begin position="4"/>
        <end position="145"/>
    </location>
</feature>
<dbReference type="Gene3D" id="1.10.10.10">
    <property type="entry name" value="Winged helix-like DNA-binding domain superfamily/Winged helix DNA-binding domain"/>
    <property type="match status" value="1"/>
</dbReference>
<keyword evidence="3" id="KW-0804">Transcription</keyword>
<evidence type="ECO:0000256" key="2">
    <source>
        <dbReference type="ARBA" id="ARBA00023125"/>
    </source>
</evidence>
<dbReference type="GO" id="GO:0003677">
    <property type="term" value="F:DNA binding"/>
    <property type="evidence" value="ECO:0007669"/>
    <property type="project" value="UniProtKB-KW"/>
</dbReference>
<dbReference type="CDD" id="cd00090">
    <property type="entry name" value="HTH_ARSR"/>
    <property type="match status" value="1"/>
</dbReference>
<dbReference type="EMBL" id="LKET01000041">
    <property type="protein sequence ID" value="KPU43171.1"/>
    <property type="molecule type" value="Genomic_DNA"/>
</dbReference>
<dbReference type="InterPro" id="IPR036390">
    <property type="entry name" value="WH_DNA-bd_sf"/>
</dbReference>
<evidence type="ECO:0000313" key="6">
    <source>
        <dbReference type="Proteomes" id="UP000050326"/>
    </source>
</evidence>
<keyword evidence="6" id="KW-1185">Reference proteome</keyword>
<evidence type="ECO:0000313" key="5">
    <source>
        <dbReference type="EMBL" id="KPU43171.1"/>
    </source>
</evidence>
<keyword evidence="5" id="KW-0436">Ligase</keyword>
<keyword evidence="1" id="KW-0805">Transcription regulation</keyword>
<evidence type="ECO:0000259" key="4">
    <source>
        <dbReference type="PROSITE" id="PS50995"/>
    </source>
</evidence>
<dbReference type="InterPro" id="IPR036388">
    <property type="entry name" value="WH-like_DNA-bd_sf"/>
</dbReference>
<dbReference type="AlphaFoldDB" id="A0A0P8WLA3"/>
<gene>
    <name evidence="5" type="primary">pheS_1</name>
    <name evidence="5" type="ORF">OXPF_31850</name>
</gene>
<dbReference type="SMART" id="SM00347">
    <property type="entry name" value="HTH_MARR"/>
    <property type="match status" value="1"/>
</dbReference>
<protein>
    <submittedName>
        <fullName evidence="5">Phenylalanine--tRNA ligase alpha subunit</fullName>
        <ecNumber evidence="5">6.1.1.20</ecNumber>
    </submittedName>
</protein>
<dbReference type="InterPro" id="IPR052067">
    <property type="entry name" value="Metal_resp_HTH_trans_reg"/>
</dbReference>